<dbReference type="VEuPathDB" id="FungiDB:TEQG_01759"/>
<feature type="compositionally biased region" description="Basic and acidic residues" evidence="1">
    <location>
        <begin position="24"/>
        <end position="49"/>
    </location>
</feature>
<dbReference type="AlphaFoldDB" id="F2PLC5"/>
<gene>
    <name evidence="2" type="ORF">TEQG_01759</name>
</gene>
<proteinExistence type="predicted"/>
<reference evidence="3" key="1">
    <citation type="journal article" date="2012" name="MBio">
        <title>Comparative genome analysis of Trichophyton rubrum and related dermatophytes reveals candidate genes involved in infection.</title>
        <authorList>
            <person name="Martinez D.A."/>
            <person name="Oliver B.G."/>
            <person name="Graeser Y."/>
            <person name="Goldberg J.M."/>
            <person name="Li W."/>
            <person name="Martinez-Rossi N.M."/>
            <person name="Monod M."/>
            <person name="Shelest E."/>
            <person name="Barton R.C."/>
            <person name="Birch E."/>
            <person name="Brakhage A.A."/>
            <person name="Chen Z."/>
            <person name="Gurr S.J."/>
            <person name="Heiman D."/>
            <person name="Heitman J."/>
            <person name="Kosti I."/>
            <person name="Rossi A."/>
            <person name="Saif S."/>
            <person name="Samalova M."/>
            <person name="Saunders C.W."/>
            <person name="Shea T."/>
            <person name="Summerbell R.C."/>
            <person name="Xu J."/>
            <person name="Young S."/>
            <person name="Zeng Q."/>
            <person name="Birren B.W."/>
            <person name="Cuomo C.A."/>
            <person name="White T.C."/>
        </authorList>
    </citation>
    <scope>NUCLEOTIDE SEQUENCE [LARGE SCALE GENOMIC DNA]</scope>
    <source>
        <strain evidence="3">ATCC MYA-4606 / CBS 127.97</strain>
    </source>
</reference>
<dbReference type="HOGENOM" id="CLU_1548711_0_0_1"/>
<sequence>MASDMVRETESNSRGFSYNASASRLREQEFCSSLERSKYAHPSYERTESRSPPQSGGGESFHTSLRPDPLCIHKARSSPLTSVSPSDGYASGMAQPESSKDASQRSARYDFTGRSSPEYRHPRQDWLAQSQVGSVRKDSKWKQKEAITRGEHGLRTLEGSKKFSIERSRSHRK</sequence>
<feature type="compositionally biased region" description="Polar residues" evidence="1">
    <location>
        <begin position="12"/>
        <end position="22"/>
    </location>
</feature>
<keyword evidence="3" id="KW-1185">Reference proteome</keyword>
<feature type="compositionally biased region" description="Basic and acidic residues" evidence="1">
    <location>
        <begin position="1"/>
        <end position="11"/>
    </location>
</feature>
<evidence type="ECO:0000313" key="2">
    <source>
        <dbReference type="EMBL" id="EGE02723.1"/>
    </source>
</evidence>
<feature type="region of interest" description="Disordered" evidence="1">
    <location>
        <begin position="1"/>
        <end position="173"/>
    </location>
</feature>
<name>F2PLC5_TRIEC</name>
<evidence type="ECO:0000256" key="1">
    <source>
        <dbReference type="SAM" id="MobiDB-lite"/>
    </source>
</evidence>
<feature type="compositionally biased region" description="Basic and acidic residues" evidence="1">
    <location>
        <begin position="135"/>
        <end position="173"/>
    </location>
</feature>
<evidence type="ECO:0000313" key="3">
    <source>
        <dbReference type="Proteomes" id="UP000009169"/>
    </source>
</evidence>
<protein>
    <submittedName>
        <fullName evidence="2">Uncharacterized protein</fullName>
    </submittedName>
</protein>
<accession>F2PLC5</accession>
<dbReference type="Proteomes" id="UP000009169">
    <property type="component" value="Unassembled WGS sequence"/>
</dbReference>
<organism evidence="2 3">
    <name type="scientific">Trichophyton equinum (strain ATCC MYA-4606 / CBS 127.97)</name>
    <name type="common">Horse ringworm fungus</name>
    <dbReference type="NCBI Taxonomy" id="559882"/>
    <lineage>
        <taxon>Eukaryota</taxon>
        <taxon>Fungi</taxon>
        <taxon>Dikarya</taxon>
        <taxon>Ascomycota</taxon>
        <taxon>Pezizomycotina</taxon>
        <taxon>Eurotiomycetes</taxon>
        <taxon>Eurotiomycetidae</taxon>
        <taxon>Onygenales</taxon>
        <taxon>Arthrodermataceae</taxon>
        <taxon>Trichophyton</taxon>
    </lineage>
</organism>
<dbReference type="EMBL" id="DS995723">
    <property type="protein sequence ID" value="EGE02723.1"/>
    <property type="molecule type" value="Genomic_DNA"/>
</dbReference>